<sequence length="388" mass="43950">MRKKQLPAGTHDKLFRRAAGVYQLEVQVNQLLSKRGFQRIETPTIEFAEVFEDERNQDDLYRFFDNQGRMLTLRPDMTLPVGRVVASTKVELPLKLSYSGKVFRYHDEMKGLQNEFTQAGVEIIGFPSIKAEFEAILTAEFVLRSLNVPNFSIEIGHAGIFEKIVQELAFSTKEAEALKIHFLNKSISDCYQVATAHPSPVSAFLIALPKLFGEVGPTLAKAKDLLPKQHPILTDLAEIEALVALFPEAIQKKLRVDLGMVGVMDYYTGILFSSFSEGIPENFLSGGRYDYLFQRFDMEQTNSVGWAMNLEAVFDALYRHHEKPQGQKILVHFDASVAEQAAALVEPGVELSLFDTAEETRSFAKRWGYQEVWFLTDQQFVKEGINHD</sequence>
<evidence type="ECO:0000256" key="7">
    <source>
        <dbReference type="ARBA" id="ARBA00023102"/>
    </source>
</evidence>
<dbReference type="GO" id="GO:0016757">
    <property type="term" value="F:glycosyltransferase activity"/>
    <property type="evidence" value="ECO:0007669"/>
    <property type="project" value="UniProtKB-KW"/>
</dbReference>
<dbReference type="PANTHER" id="PTHR43707:SF6">
    <property type="entry name" value="ATP PHOSPHORIBOSYLTRANSFERASE REGULATORY SUBUNIT"/>
    <property type="match status" value="1"/>
</dbReference>
<dbReference type="Gene3D" id="3.30.930.10">
    <property type="entry name" value="Bira Bifunctional Protein, Domain 2"/>
    <property type="match status" value="1"/>
</dbReference>
<dbReference type="EMBL" id="JBHUMO010000003">
    <property type="protein sequence ID" value="MFD2727976.1"/>
    <property type="molecule type" value="Genomic_DNA"/>
</dbReference>
<dbReference type="PROSITE" id="PS50862">
    <property type="entry name" value="AA_TRNA_LIGASE_II"/>
    <property type="match status" value="1"/>
</dbReference>
<dbReference type="InterPro" id="IPR004516">
    <property type="entry name" value="HisRS/HisZ"/>
</dbReference>
<keyword evidence="11" id="KW-0808">Transferase</keyword>
<dbReference type="RefSeq" id="WP_379978929.1">
    <property type="nucleotide sequence ID" value="NZ_JBHUMO010000003.1"/>
</dbReference>
<keyword evidence="7 9" id="KW-0368">Histidine biosynthesis</keyword>
<protein>
    <recommendedName>
        <fullName evidence="4 9">ATP phosphoribosyltransferase regulatory subunit</fullName>
    </recommendedName>
</protein>
<reference evidence="12" key="1">
    <citation type="journal article" date="2019" name="Int. J. Syst. Evol. Microbiol.">
        <title>The Global Catalogue of Microorganisms (GCM) 10K type strain sequencing project: providing services to taxonomists for standard genome sequencing and annotation.</title>
        <authorList>
            <consortium name="The Broad Institute Genomics Platform"/>
            <consortium name="The Broad Institute Genome Sequencing Center for Infectious Disease"/>
            <person name="Wu L."/>
            <person name="Ma J."/>
        </authorList>
    </citation>
    <scope>NUCLEOTIDE SEQUENCE [LARGE SCALE GENOMIC DNA]</scope>
    <source>
        <strain evidence="12">TISTR 932</strain>
    </source>
</reference>
<dbReference type="InterPro" id="IPR041715">
    <property type="entry name" value="HisRS-like_core"/>
</dbReference>
<dbReference type="SUPFAM" id="SSF55681">
    <property type="entry name" value="Class II aaRS and biotin synthetases"/>
    <property type="match status" value="1"/>
</dbReference>
<gene>
    <name evidence="9" type="primary">hisZ</name>
    <name evidence="11" type="ORF">ACFSR0_00785</name>
</gene>
<comment type="similarity">
    <text evidence="3 9">Belongs to the class-II aminoacyl-tRNA synthetase family. HisZ subfamily.</text>
</comment>
<dbReference type="InterPro" id="IPR006195">
    <property type="entry name" value="aa-tRNA-synth_II"/>
</dbReference>
<evidence type="ECO:0000259" key="10">
    <source>
        <dbReference type="PROSITE" id="PS50862"/>
    </source>
</evidence>
<name>A0ABW5TF94_9ENTE</name>
<dbReference type="Pfam" id="PF13393">
    <property type="entry name" value="tRNA-synt_His"/>
    <property type="match status" value="1"/>
</dbReference>
<dbReference type="PIRSF" id="PIRSF001549">
    <property type="entry name" value="His-tRNA_synth"/>
    <property type="match status" value="1"/>
</dbReference>
<comment type="function">
    <text evidence="8 9">Required for the first step of histidine biosynthesis. May allow the feedback regulation of ATP phosphoribosyltransferase activity by histidine.</text>
</comment>
<evidence type="ECO:0000313" key="11">
    <source>
        <dbReference type="EMBL" id="MFD2727976.1"/>
    </source>
</evidence>
<dbReference type="PANTHER" id="PTHR43707">
    <property type="entry name" value="HISTIDYL-TRNA SYNTHETASE"/>
    <property type="match status" value="1"/>
</dbReference>
<evidence type="ECO:0000313" key="12">
    <source>
        <dbReference type="Proteomes" id="UP001597427"/>
    </source>
</evidence>
<dbReference type="InterPro" id="IPR004517">
    <property type="entry name" value="HisZ"/>
</dbReference>
<dbReference type="CDD" id="cd00773">
    <property type="entry name" value="HisRS-like_core"/>
    <property type="match status" value="1"/>
</dbReference>
<evidence type="ECO:0000256" key="6">
    <source>
        <dbReference type="ARBA" id="ARBA00022605"/>
    </source>
</evidence>
<evidence type="ECO:0000256" key="5">
    <source>
        <dbReference type="ARBA" id="ARBA00022490"/>
    </source>
</evidence>
<organism evidence="11 12">
    <name type="scientific">Enterococcus camelliae</name>
    <dbReference type="NCBI Taxonomy" id="453959"/>
    <lineage>
        <taxon>Bacteria</taxon>
        <taxon>Bacillati</taxon>
        <taxon>Bacillota</taxon>
        <taxon>Bacilli</taxon>
        <taxon>Lactobacillales</taxon>
        <taxon>Enterococcaceae</taxon>
        <taxon>Enterococcus</taxon>
    </lineage>
</organism>
<dbReference type="InterPro" id="IPR045864">
    <property type="entry name" value="aa-tRNA-synth_II/BPL/LPL"/>
</dbReference>
<dbReference type="Proteomes" id="UP001597427">
    <property type="component" value="Unassembled WGS sequence"/>
</dbReference>
<evidence type="ECO:0000256" key="2">
    <source>
        <dbReference type="ARBA" id="ARBA00004667"/>
    </source>
</evidence>
<comment type="subunit">
    <text evidence="9">Heteromultimer composed of HisG and HisZ subunits.</text>
</comment>
<dbReference type="HAMAP" id="MF_00125">
    <property type="entry name" value="HisZ"/>
    <property type="match status" value="1"/>
</dbReference>
<comment type="miscellaneous">
    <text evidence="9">This function is generally fulfilled by the C-terminal part of HisG, which is missing in some bacteria such as this one.</text>
</comment>
<evidence type="ECO:0000256" key="3">
    <source>
        <dbReference type="ARBA" id="ARBA00005539"/>
    </source>
</evidence>
<feature type="domain" description="Aminoacyl-transfer RNA synthetases class-II family profile" evidence="10">
    <location>
        <begin position="24"/>
        <end position="299"/>
    </location>
</feature>
<comment type="subcellular location">
    <subcellularLocation>
        <location evidence="1 9">Cytoplasm</location>
    </subcellularLocation>
</comment>
<evidence type="ECO:0000256" key="8">
    <source>
        <dbReference type="ARBA" id="ARBA00025246"/>
    </source>
</evidence>
<comment type="caution">
    <text evidence="11">The sequence shown here is derived from an EMBL/GenBank/DDBJ whole genome shotgun (WGS) entry which is preliminary data.</text>
</comment>
<comment type="pathway">
    <text evidence="2 9">Amino-acid biosynthesis; L-histidine biosynthesis; L-histidine from 5-phospho-alpha-D-ribose 1-diphosphate: step 1/9.</text>
</comment>
<keyword evidence="6 9" id="KW-0028">Amino-acid biosynthesis</keyword>
<evidence type="ECO:0000256" key="1">
    <source>
        <dbReference type="ARBA" id="ARBA00004496"/>
    </source>
</evidence>
<keyword evidence="12" id="KW-1185">Reference proteome</keyword>
<keyword evidence="11" id="KW-0328">Glycosyltransferase</keyword>
<evidence type="ECO:0000256" key="4">
    <source>
        <dbReference type="ARBA" id="ARBA00020397"/>
    </source>
</evidence>
<keyword evidence="5 9" id="KW-0963">Cytoplasm</keyword>
<evidence type="ECO:0000256" key="9">
    <source>
        <dbReference type="HAMAP-Rule" id="MF_00125"/>
    </source>
</evidence>
<accession>A0ABW5TF94</accession>
<proteinExistence type="inferred from homology"/>